<organism evidence="1 2">
    <name type="scientific">Steinernema carpocapsae</name>
    <name type="common">Entomopathogenic nematode</name>
    <dbReference type="NCBI Taxonomy" id="34508"/>
    <lineage>
        <taxon>Eukaryota</taxon>
        <taxon>Metazoa</taxon>
        <taxon>Ecdysozoa</taxon>
        <taxon>Nematoda</taxon>
        <taxon>Chromadorea</taxon>
        <taxon>Rhabditida</taxon>
        <taxon>Tylenchina</taxon>
        <taxon>Panagrolaimomorpha</taxon>
        <taxon>Strongyloidoidea</taxon>
        <taxon>Steinernematidae</taxon>
        <taxon>Steinernema</taxon>
    </lineage>
</organism>
<evidence type="ECO:0000313" key="1">
    <source>
        <dbReference type="EMBL" id="TKR89530.1"/>
    </source>
</evidence>
<comment type="caution">
    <text evidence="1">The sequence shown here is derived from an EMBL/GenBank/DDBJ whole genome shotgun (WGS) entry which is preliminary data.</text>
</comment>
<proteinExistence type="predicted"/>
<keyword evidence="2" id="KW-1185">Reference proteome</keyword>
<reference evidence="1 2" key="2">
    <citation type="journal article" date="2019" name="G3 (Bethesda)">
        <title>Hybrid Assembly of the Genome of the Entomopathogenic Nematode Steinernema carpocapsae Identifies the X-Chromosome.</title>
        <authorList>
            <person name="Serra L."/>
            <person name="Macchietto M."/>
            <person name="Macias-Munoz A."/>
            <person name="McGill C.J."/>
            <person name="Rodriguez I.M."/>
            <person name="Rodriguez B."/>
            <person name="Murad R."/>
            <person name="Mortazavi A."/>
        </authorList>
    </citation>
    <scope>NUCLEOTIDE SEQUENCE [LARGE SCALE GENOMIC DNA]</scope>
    <source>
        <strain evidence="1 2">ALL</strain>
    </source>
</reference>
<accession>A0A4U5P164</accession>
<gene>
    <name evidence="1" type="ORF">L596_013619</name>
</gene>
<reference evidence="1 2" key="1">
    <citation type="journal article" date="2015" name="Genome Biol.">
        <title>Comparative genomics of Steinernema reveals deeply conserved gene regulatory networks.</title>
        <authorList>
            <person name="Dillman A.R."/>
            <person name="Macchietto M."/>
            <person name="Porter C.F."/>
            <person name="Rogers A."/>
            <person name="Williams B."/>
            <person name="Antoshechkin I."/>
            <person name="Lee M.M."/>
            <person name="Goodwin Z."/>
            <person name="Lu X."/>
            <person name="Lewis E.E."/>
            <person name="Goodrich-Blair H."/>
            <person name="Stock S.P."/>
            <person name="Adams B.J."/>
            <person name="Sternberg P.W."/>
            <person name="Mortazavi A."/>
        </authorList>
    </citation>
    <scope>NUCLEOTIDE SEQUENCE [LARGE SCALE GENOMIC DNA]</scope>
    <source>
        <strain evidence="1 2">ALL</strain>
    </source>
</reference>
<sequence length="88" mass="9893">MCQSTSGVSFSAWDTFYNKTVALKCVTQLNPDTLYQIKLLCFTFEREFDCLTPDNIGVNKNCSLKLLGFGKSKSLRDRDEVSKPICGL</sequence>
<dbReference type="EMBL" id="AZBU02000003">
    <property type="protein sequence ID" value="TKR89530.1"/>
    <property type="molecule type" value="Genomic_DNA"/>
</dbReference>
<evidence type="ECO:0000313" key="2">
    <source>
        <dbReference type="Proteomes" id="UP000298663"/>
    </source>
</evidence>
<dbReference type="Proteomes" id="UP000298663">
    <property type="component" value="Unassembled WGS sequence"/>
</dbReference>
<name>A0A4U5P164_STECR</name>
<protein>
    <submittedName>
        <fullName evidence="1">Uncharacterized protein</fullName>
    </submittedName>
</protein>
<dbReference type="AlphaFoldDB" id="A0A4U5P164"/>